<sequence length="158" mass="18000">KQTMESARETTKHSSSTNVDVPMVGKEQLAHLGDEVTCLMWASAFTTAVTRYVTQVITDKGNPPFQVPHFEYVTGALAMEVTFNHAQEKRVNAWLVERRISKEEQGPWRKYINNDSPVPLKQTNEDDITRAHFLAFSQHLQYKITGKLAFVSDYQGKL</sequence>
<dbReference type="OrthoDB" id="2658733at2759"/>
<keyword evidence="2" id="KW-0808">Transferase</keyword>
<reference evidence="5 6" key="1">
    <citation type="submission" date="2015-04" db="EMBL/GenBank/DDBJ databases">
        <title>Complete genome sequence of Schizopora paradoxa KUC8140, a cosmopolitan wood degrader in East Asia.</title>
        <authorList>
            <consortium name="DOE Joint Genome Institute"/>
            <person name="Min B."/>
            <person name="Park H."/>
            <person name="Jang Y."/>
            <person name="Kim J.-J."/>
            <person name="Kim K.H."/>
            <person name="Pangilinan J."/>
            <person name="Lipzen A."/>
            <person name="Riley R."/>
            <person name="Grigoriev I.V."/>
            <person name="Spatafora J.W."/>
            <person name="Choi I.-G."/>
        </authorList>
    </citation>
    <scope>NUCLEOTIDE SEQUENCE [LARGE SCALE GENOMIC DNA]</scope>
    <source>
        <strain evidence="5 6">KUC8140</strain>
    </source>
</reference>
<gene>
    <name evidence="5" type="ORF">SCHPADRAFT_835928</name>
</gene>
<dbReference type="InterPro" id="IPR004166">
    <property type="entry name" value="a-kinase_dom"/>
</dbReference>
<name>A0A0H2R814_9AGAM</name>
<feature type="non-terminal residue" evidence="5">
    <location>
        <position position="1"/>
    </location>
</feature>
<feature type="domain" description="Alpha-type protein kinase" evidence="4">
    <location>
        <begin position="40"/>
        <end position="156"/>
    </location>
</feature>
<dbReference type="EMBL" id="KQ086112">
    <property type="protein sequence ID" value="KLO07949.1"/>
    <property type="molecule type" value="Genomic_DNA"/>
</dbReference>
<dbReference type="GO" id="GO:0005524">
    <property type="term" value="F:ATP binding"/>
    <property type="evidence" value="ECO:0007669"/>
    <property type="project" value="InterPro"/>
</dbReference>
<dbReference type="Pfam" id="PF02816">
    <property type="entry name" value="Alpha_kinase"/>
    <property type="match status" value="1"/>
</dbReference>
<dbReference type="Proteomes" id="UP000053477">
    <property type="component" value="Unassembled WGS sequence"/>
</dbReference>
<evidence type="ECO:0000256" key="3">
    <source>
        <dbReference type="ARBA" id="ARBA00022777"/>
    </source>
</evidence>
<evidence type="ECO:0000259" key="4">
    <source>
        <dbReference type="Pfam" id="PF02816"/>
    </source>
</evidence>
<keyword evidence="6" id="KW-1185">Reference proteome</keyword>
<evidence type="ECO:0000313" key="5">
    <source>
        <dbReference type="EMBL" id="KLO07949.1"/>
    </source>
</evidence>
<keyword evidence="1" id="KW-0723">Serine/threonine-protein kinase</keyword>
<accession>A0A0H2R814</accession>
<dbReference type="GO" id="GO:0004674">
    <property type="term" value="F:protein serine/threonine kinase activity"/>
    <property type="evidence" value="ECO:0007669"/>
    <property type="project" value="UniProtKB-KW"/>
</dbReference>
<protein>
    <recommendedName>
        <fullName evidence="4">Alpha-type protein kinase domain-containing protein</fullName>
    </recommendedName>
</protein>
<evidence type="ECO:0000256" key="1">
    <source>
        <dbReference type="ARBA" id="ARBA00022527"/>
    </source>
</evidence>
<keyword evidence="3" id="KW-0418">Kinase</keyword>
<dbReference type="Gene3D" id="3.20.200.10">
    <property type="entry name" value="MHCK/EF2 kinase"/>
    <property type="match status" value="1"/>
</dbReference>
<dbReference type="AlphaFoldDB" id="A0A0H2R814"/>
<dbReference type="InParanoid" id="A0A0H2R814"/>
<dbReference type="STRING" id="27342.A0A0H2R814"/>
<organism evidence="5 6">
    <name type="scientific">Schizopora paradoxa</name>
    <dbReference type="NCBI Taxonomy" id="27342"/>
    <lineage>
        <taxon>Eukaryota</taxon>
        <taxon>Fungi</taxon>
        <taxon>Dikarya</taxon>
        <taxon>Basidiomycota</taxon>
        <taxon>Agaricomycotina</taxon>
        <taxon>Agaricomycetes</taxon>
        <taxon>Hymenochaetales</taxon>
        <taxon>Schizoporaceae</taxon>
        <taxon>Schizopora</taxon>
    </lineage>
</organism>
<evidence type="ECO:0000313" key="6">
    <source>
        <dbReference type="Proteomes" id="UP000053477"/>
    </source>
</evidence>
<proteinExistence type="predicted"/>
<evidence type="ECO:0000256" key="2">
    <source>
        <dbReference type="ARBA" id="ARBA00022679"/>
    </source>
</evidence>